<dbReference type="GO" id="GO:0016485">
    <property type="term" value="P:protein processing"/>
    <property type="evidence" value="ECO:0007669"/>
    <property type="project" value="TreeGrafter"/>
</dbReference>
<feature type="transmembrane region" description="Helical" evidence="11">
    <location>
        <begin position="54"/>
        <end position="75"/>
    </location>
</feature>
<evidence type="ECO:0000256" key="1">
    <source>
        <dbReference type="ARBA" id="ARBA00001947"/>
    </source>
</evidence>
<keyword evidence="11" id="KW-1133">Transmembrane helix</keyword>
<dbReference type="Gene3D" id="3.40.390.10">
    <property type="entry name" value="Collagenase (Catalytic Domain)"/>
    <property type="match status" value="1"/>
</dbReference>
<dbReference type="SUPFAM" id="SSF55486">
    <property type="entry name" value="Metalloproteases ('zincins'), catalytic domain"/>
    <property type="match status" value="1"/>
</dbReference>
<dbReference type="PANTHER" id="PTHR11733">
    <property type="entry name" value="ZINC METALLOPROTEASE FAMILY M13 NEPRILYSIN-RELATED"/>
    <property type="match status" value="1"/>
</dbReference>
<evidence type="ECO:0000256" key="5">
    <source>
        <dbReference type="ARBA" id="ARBA00022801"/>
    </source>
</evidence>
<keyword evidence="14" id="KW-1185">Reference proteome</keyword>
<evidence type="ECO:0000256" key="7">
    <source>
        <dbReference type="ARBA" id="ARBA00023049"/>
    </source>
</evidence>
<dbReference type="InterPro" id="IPR000718">
    <property type="entry name" value="Peptidase_M13"/>
</dbReference>
<evidence type="ECO:0000256" key="2">
    <source>
        <dbReference type="ARBA" id="ARBA00007357"/>
    </source>
</evidence>
<dbReference type="Proteomes" id="UP001381693">
    <property type="component" value="Unassembled WGS sequence"/>
</dbReference>
<dbReference type="Pfam" id="PF05649">
    <property type="entry name" value="Peptidase_M13_N"/>
    <property type="match status" value="1"/>
</dbReference>
<dbReference type="PANTHER" id="PTHR11733:SF167">
    <property type="entry name" value="FI17812P1-RELATED"/>
    <property type="match status" value="1"/>
</dbReference>
<protein>
    <submittedName>
        <fullName evidence="13">Endothelin-converting enzyme 2</fullName>
        <ecNumber evidence="13">3.4.24.71</ecNumber>
    </submittedName>
</protein>
<organism evidence="13 14">
    <name type="scientific">Halocaridina rubra</name>
    <name type="common">Hawaiian red shrimp</name>
    <dbReference type="NCBI Taxonomy" id="373956"/>
    <lineage>
        <taxon>Eukaryota</taxon>
        <taxon>Metazoa</taxon>
        <taxon>Ecdysozoa</taxon>
        <taxon>Arthropoda</taxon>
        <taxon>Crustacea</taxon>
        <taxon>Multicrustacea</taxon>
        <taxon>Malacostraca</taxon>
        <taxon>Eumalacostraca</taxon>
        <taxon>Eucarida</taxon>
        <taxon>Decapoda</taxon>
        <taxon>Pleocyemata</taxon>
        <taxon>Caridea</taxon>
        <taxon>Atyoidea</taxon>
        <taxon>Atyidae</taxon>
        <taxon>Halocaridina</taxon>
    </lineage>
</organism>
<dbReference type="InterPro" id="IPR024079">
    <property type="entry name" value="MetalloPept_cat_dom_sf"/>
</dbReference>
<gene>
    <name evidence="13" type="primary">ECE2_1</name>
    <name evidence="13" type="ORF">SK128_002491</name>
</gene>
<evidence type="ECO:0000256" key="8">
    <source>
        <dbReference type="ARBA" id="ARBA00023157"/>
    </source>
</evidence>
<evidence type="ECO:0000259" key="12">
    <source>
        <dbReference type="Pfam" id="PF05649"/>
    </source>
</evidence>
<keyword evidence="5 13" id="KW-0378">Hydrolase</keyword>
<dbReference type="EC" id="3.4.24.71" evidence="13"/>
<sequence>MMTEMTRYKQQTDVDDDTSSVGSARTEELPTGTTTIHYHMGSHWWRSRTGLEKALLVGWLLLLLVVAVLVAILHVQSRSTPTMHMLLPHPLSPSLSSENICLTSECVMLAGSVLSSMDQRIDPCENFYNYACGGWVVKNPIPEGKPTWGTLTKLSSDNQMILRSALESPKKTQSKTEEKARIFYRSCMDVNKTIEKLGSKPVVELVEMMGSWSISGNWSAASYSLEDDIILSKINQTSGALFAWGVSEDDKNSSNHILQFDQGGLTLQARDYYLNESEKVVLDAYIDYIAKVGVLLGGEENATRIAAEGIVEIEKAIAVITAPDEERRDDDKLYHLMEIEDLNRLAPFMDWLTFVNAAYKELDRPLTRFRKIVVYAPNFLKDLSDILKNITSTDEGKTKMHNYLVWQSIKNYIGFLSRDFREAARVLEKAQMGVSGEEEIWRECVVATDAALGPALGAMFIRDAFHGESKDMAEEMIRRVRKTFVDNFKSLPWMDDSTRKAAIEKASSITDMVGKFFFVGFVFRGDMKAVFMTDFNS</sequence>
<keyword evidence="7" id="KW-0482">Metalloprotease</keyword>
<proteinExistence type="inferred from homology"/>
<keyword evidence="9" id="KW-0325">Glycoprotein</keyword>
<evidence type="ECO:0000256" key="11">
    <source>
        <dbReference type="SAM" id="Phobius"/>
    </source>
</evidence>
<dbReference type="InterPro" id="IPR042089">
    <property type="entry name" value="Peptidase_M13_dom_2"/>
</dbReference>
<evidence type="ECO:0000256" key="10">
    <source>
        <dbReference type="SAM" id="MobiDB-lite"/>
    </source>
</evidence>
<dbReference type="GO" id="GO:0046872">
    <property type="term" value="F:metal ion binding"/>
    <property type="evidence" value="ECO:0007669"/>
    <property type="project" value="UniProtKB-KW"/>
</dbReference>
<evidence type="ECO:0000256" key="4">
    <source>
        <dbReference type="ARBA" id="ARBA00022723"/>
    </source>
</evidence>
<comment type="cofactor">
    <cofactor evidence="1">
        <name>Zn(2+)</name>
        <dbReference type="ChEBI" id="CHEBI:29105"/>
    </cofactor>
</comment>
<dbReference type="InterPro" id="IPR008753">
    <property type="entry name" value="Peptidase_M13_N"/>
</dbReference>
<keyword evidence="8" id="KW-1015">Disulfide bond</keyword>
<dbReference type="AlphaFoldDB" id="A0AAN8ZYX2"/>
<keyword evidence="3" id="KW-0645">Protease</keyword>
<dbReference type="GO" id="GO:0005886">
    <property type="term" value="C:plasma membrane"/>
    <property type="evidence" value="ECO:0007669"/>
    <property type="project" value="TreeGrafter"/>
</dbReference>
<reference evidence="13 14" key="1">
    <citation type="submission" date="2023-11" db="EMBL/GenBank/DDBJ databases">
        <title>Halocaridina rubra genome assembly.</title>
        <authorList>
            <person name="Smith C."/>
        </authorList>
    </citation>
    <scope>NUCLEOTIDE SEQUENCE [LARGE SCALE GENOMIC DNA]</scope>
    <source>
        <strain evidence="13">EP-1</strain>
        <tissue evidence="13">Whole</tissue>
    </source>
</reference>
<feature type="domain" description="Peptidase M13 N-terminal" evidence="12">
    <location>
        <begin position="123"/>
        <end position="514"/>
    </location>
</feature>
<dbReference type="FunFam" id="3.40.390.10:FF:000076">
    <property type="entry name" value="membrane metallo-endopeptidase-like 1"/>
    <property type="match status" value="1"/>
</dbReference>
<dbReference type="CDD" id="cd08662">
    <property type="entry name" value="M13"/>
    <property type="match status" value="1"/>
</dbReference>
<keyword evidence="4" id="KW-0479">Metal-binding</keyword>
<dbReference type="GO" id="GO:0004222">
    <property type="term" value="F:metalloendopeptidase activity"/>
    <property type="evidence" value="ECO:0007669"/>
    <property type="project" value="UniProtKB-EC"/>
</dbReference>
<keyword evidence="6" id="KW-0862">Zinc</keyword>
<keyword evidence="11" id="KW-0472">Membrane</keyword>
<dbReference type="PROSITE" id="PS51885">
    <property type="entry name" value="NEPRILYSIN"/>
    <property type="match status" value="1"/>
</dbReference>
<accession>A0AAN8ZYX2</accession>
<comment type="similarity">
    <text evidence="2">Belongs to the peptidase M13 family.</text>
</comment>
<dbReference type="EMBL" id="JAXCGZ010017068">
    <property type="protein sequence ID" value="KAK7068963.1"/>
    <property type="molecule type" value="Genomic_DNA"/>
</dbReference>
<evidence type="ECO:0000256" key="6">
    <source>
        <dbReference type="ARBA" id="ARBA00022833"/>
    </source>
</evidence>
<feature type="region of interest" description="Disordered" evidence="10">
    <location>
        <begin position="1"/>
        <end position="28"/>
    </location>
</feature>
<name>A0AAN8ZYX2_HALRR</name>
<evidence type="ECO:0000313" key="13">
    <source>
        <dbReference type="EMBL" id="KAK7068963.1"/>
    </source>
</evidence>
<keyword evidence="11" id="KW-0812">Transmembrane</keyword>
<feature type="compositionally biased region" description="Basic and acidic residues" evidence="10">
    <location>
        <begin position="1"/>
        <end position="12"/>
    </location>
</feature>
<evidence type="ECO:0000256" key="3">
    <source>
        <dbReference type="ARBA" id="ARBA00022670"/>
    </source>
</evidence>
<comment type="caution">
    <text evidence="13">The sequence shown here is derived from an EMBL/GenBank/DDBJ whole genome shotgun (WGS) entry which is preliminary data.</text>
</comment>
<evidence type="ECO:0000256" key="9">
    <source>
        <dbReference type="ARBA" id="ARBA00023180"/>
    </source>
</evidence>
<dbReference type="Gene3D" id="1.10.1380.10">
    <property type="entry name" value="Neutral endopeptidase , domain2"/>
    <property type="match status" value="1"/>
</dbReference>
<evidence type="ECO:0000313" key="14">
    <source>
        <dbReference type="Proteomes" id="UP001381693"/>
    </source>
</evidence>